<keyword evidence="1" id="KW-1133">Transmembrane helix</keyword>
<gene>
    <name evidence="2" type="ORF">J2S64_002999</name>
</gene>
<dbReference type="RefSeq" id="WP_264270168.1">
    <property type="nucleotide sequence ID" value="NZ_BAAAWO010000001.1"/>
</dbReference>
<organism evidence="2 3">
    <name type="scientific">Paeniglutamicibacter sulfureus</name>
    <dbReference type="NCBI Taxonomy" id="43666"/>
    <lineage>
        <taxon>Bacteria</taxon>
        <taxon>Bacillati</taxon>
        <taxon>Actinomycetota</taxon>
        <taxon>Actinomycetes</taxon>
        <taxon>Micrococcales</taxon>
        <taxon>Micrococcaceae</taxon>
        <taxon>Paeniglutamicibacter</taxon>
    </lineage>
</organism>
<protein>
    <submittedName>
        <fullName evidence="2">Uncharacterized protein</fullName>
    </submittedName>
</protein>
<dbReference type="Proteomes" id="UP001183817">
    <property type="component" value="Unassembled WGS sequence"/>
</dbReference>
<reference evidence="2 3" key="1">
    <citation type="submission" date="2023-07" db="EMBL/GenBank/DDBJ databases">
        <title>Sequencing the genomes of 1000 actinobacteria strains.</title>
        <authorList>
            <person name="Klenk H.-P."/>
        </authorList>
    </citation>
    <scope>NUCLEOTIDE SEQUENCE [LARGE SCALE GENOMIC DNA]</scope>
    <source>
        <strain evidence="2 3">DSM 20167</strain>
    </source>
</reference>
<dbReference type="EMBL" id="JAVDYI010000001">
    <property type="protein sequence ID" value="MDR7359308.1"/>
    <property type="molecule type" value="Genomic_DNA"/>
</dbReference>
<feature type="transmembrane region" description="Helical" evidence="1">
    <location>
        <begin position="84"/>
        <end position="104"/>
    </location>
</feature>
<keyword evidence="3" id="KW-1185">Reference proteome</keyword>
<evidence type="ECO:0000313" key="3">
    <source>
        <dbReference type="Proteomes" id="UP001183817"/>
    </source>
</evidence>
<name>A0ABU2BNN9_9MICC</name>
<sequence length="120" mass="13072">MPLGEDILLARHGSNIAEMTQDRRNNLTRARLIDGSIDTASNFLVSLNAMAAITPAERFSKVAGDYSADRLPVSRSEIRFMAKLSAAWGVASLAFIGGMSWVVYNYGDPEMLMQVMGTSL</sequence>
<accession>A0ABU2BNN9</accession>
<keyword evidence="1" id="KW-0472">Membrane</keyword>
<evidence type="ECO:0000256" key="1">
    <source>
        <dbReference type="SAM" id="Phobius"/>
    </source>
</evidence>
<comment type="caution">
    <text evidence="2">The sequence shown here is derived from an EMBL/GenBank/DDBJ whole genome shotgun (WGS) entry which is preliminary data.</text>
</comment>
<evidence type="ECO:0000313" key="2">
    <source>
        <dbReference type="EMBL" id="MDR7359308.1"/>
    </source>
</evidence>
<proteinExistence type="predicted"/>
<keyword evidence="1" id="KW-0812">Transmembrane</keyword>